<keyword evidence="5" id="KW-0716">Sensory transduction</keyword>
<evidence type="ECO:0000259" key="17">
    <source>
        <dbReference type="PROSITE" id="PS50113"/>
    </source>
</evidence>
<evidence type="ECO:0000256" key="5">
    <source>
        <dbReference type="ARBA" id="ARBA00022606"/>
    </source>
</evidence>
<dbReference type="InterPro" id="IPR000700">
    <property type="entry name" value="PAS-assoc_C"/>
</dbReference>
<dbReference type="PROSITE" id="PS50112">
    <property type="entry name" value="PAS"/>
    <property type="match status" value="1"/>
</dbReference>
<evidence type="ECO:0000313" key="18">
    <source>
        <dbReference type="EMBL" id="PLR27920.1"/>
    </source>
</evidence>
<dbReference type="Pfam" id="PF13426">
    <property type="entry name" value="PAS_9"/>
    <property type="match status" value="1"/>
</dbReference>
<keyword evidence="14" id="KW-0843">Virulence</keyword>
<dbReference type="SMART" id="SM00911">
    <property type="entry name" value="HWE_HK"/>
    <property type="match status" value="1"/>
</dbReference>
<feature type="domain" description="PAS" evidence="16">
    <location>
        <begin position="16"/>
        <end position="89"/>
    </location>
</feature>
<keyword evidence="13" id="KW-0157">Chromophore</keyword>
<dbReference type="SUPFAM" id="SSF55785">
    <property type="entry name" value="PYP-like sensor domain (PAS domain)"/>
    <property type="match status" value="1"/>
</dbReference>
<keyword evidence="11" id="KW-0418">Kinase</keyword>
<dbReference type="EC" id="2.7.13.3" evidence="2"/>
<keyword evidence="7" id="KW-0288">FMN</keyword>
<dbReference type="GO" id="GO:0005524">
    <property type="term" value="F:ATP binding"/>
    <property type="evidence" value="ECO:0007669"/>
    <property type="project" value="UniProtKB-KW"/>
</dbReference>
<organism evidence="18 19">
    <name type="scientific">Caulobacter zeae</name>
    <dbReference type="NCBI Taxonomy" id="2055137"/>
    <lineage>
        <taxon>Bacteria</taxon>
        <taxon>Pseudomonadati</taxon>
        <taxon>Pseudomonadota</taxon>
        <taxon>Alphaproteobacteria</taxon>
        <taxon>Caulobacterales</taxon>
        <taxon>Caulobacteraceae</taxon>
        <taxon>Caulobacter</taxon>
    </lineage>
</organism>
<evidence type="ECO:0000259" key="16">
    <source>
        <dbReference type="PROSITE" id="PS50112"/>
    </source>
</evidence>
<keyword evidence="19" id="KW-1185">Reference proteome</keyword>
<dbReference type="InterPro" id="IPR035965">
    <property type="entry name" value="PAS-like_dom_sf"/>
</dbReference>
<evidence type="ECO:0000256" key="12">
    <source>
        <dbReference type="ARBA" id="ARBA00022840"/>
    </source>
</evidence>
<evidence type="ECO:0000313" key="19">
    <source>
        <dbReference type="Proteomes" id="UP000234479"/>
    </source>
</evidence>
<feature type="domain" description="PAC" evidence="17">
    <location>
        <begin position="90"/>
        <end position="144"/>
    </location>
</feature>
<evidence type="ECO:0000256" key="8">
    <source>
        <dbReference type="ARBA" id="ARBA00022679"/>
    </source>
</evidence>
<evidence type="ECO:0000256" key="3">
    <source>
        <dbReference type="ARBA" id="ARBA00022543"/>
    </source>
</evidence>
<dbReference type="PANTHER" id="PTHR41523:SF8">
    <property type="entry name" value="ETHYLENE RESPONSE SENSOR PROTEIN"/>
    <property type="match status" value="1"/>
</dbReference>
<dbReference type="InterPro" id="IPR036890">
    <property type="entry name" value="HATPase_C_sf"/>
</dbReference>
<evidence type="ECO:0000256" key="9">
    <source>
        <dbReference type="ARBA" id="ARBA00022737"/>
    </source>
</evidence>
<dbReference type="PROSITE" id="PS50113">
    <property type="entry name" value="PAC"/>
    <property type="match status" value="1"/>
</dbReference>
<dbReference type="Gene3D" id="3.30.450.20">
    <property type="entry name" value="PAS domain"/>
    <property type="match status" value="1"/>
</dbReference>
<evidence type="ECO:0000256" key="6">
    <source>
        <dbReference type="ARBA" id="ARBA00022630"/>
    </source>
</evidence>
<dbReference type="Gene3D" id="3.30.565.10">
    <property type="entry name" value="Histidine kinase-like ATPase, C-terminal domain"/>
    <property type="match status" value="1"/>
</dbReference>
<keyword evidence="4" id="KW-0597">Phosphoprotein</keyword>
<keyword evidence="9" id="KW-0677">Repeat</keyword>
<dbReference type="InterPro" id="IPR001610">
    <property type="entry name" value="PAC"/>
</dbReference>
<sequence>MSDATLSLEDQGPIDRRDLVFVAVDRTRTPMVICDPRQIDNPIILANQAFLDLTGYALAEVIGRNCRLLQGPQTARAAIDAIGQAVREARDVEVEILNYRKDGSTFWNRVSLSPVHDEAGGLIYFFGSQVNVTQHRFAQASEAEENRILLREIDHRAMNALAIVEGIVRLSRAQDIQQYAAAVQQRVQALARAHAFLSERRWQAAPLEDVLRLQIEPYGLGRATLDGPNIQVRATLIQPLALVFHEMIANAAIHGCLSAPAGGLAVRWAPHNDASGFHLVWEETGGPPPRQQRTAGFGSAMVAAIIERQLRGQTRLDWPPTGLRAEFTVPDAAGEPAPFRVADGG</sequence>
<reference evidence="18 19" key="1">
    <citation type="submission" date="2017-12" db="EMBL/GenBank/DDBJ databases">
        <title>The genome sequence of Caulobacter sp. 410.</title>
        <authorList>
            <person name="Gao J."/>
            <person name="Mao X."/>
            <person name="Sun J."/>
        </authorList>
    </citation>
    <scope>NUCLEOTIDE SEQUENCE [LARGE SCALE GENOMIC DNA]</scope>
    <source>
        <strain evidence="18 19">410</strain>
    </source>
</reference>
<evidence type="ECO:0000256" key="15">
    <source>
        <dbReference type="ARBA" id="ARBA00023170"/>
    </source>
</evidence>
<comment type="catalytic activity">
    <reaction evidence="1">
        <text>ATP + protein L-histidine = ADP + protein N-phospho-L-histidine.</text>
        <dbReference type="EC" id="2.7.13.3"/>
    </reaction>
</comment>
<proteinExistence type="predicted"/>
<keyword evidence="12" id="KW-0067">ATP-binding</keyword>
<accession>A0A2N5DPC4</accession>
<dbReference type="NCBIfam" id="TIGR00229">
    <property type="entry name" value="sensory_box"/>
    <property type="match status" value="1"/>
</dbReference>
<evidence type="ECO:0000256" key="11">
    <source>
        <dbReference type="ARBA" id="ARBA00022777"/>
    </source>
</evidence>
<gene>
    <name evidence="18" type="ORF">SGCZBJ_06100</name>
</gene>
<dbReference type="Proteomes" id="UP000234479">
    <property type="component" value="Unassembled WGS sequence"/>
</dbReference>
<evidence type="ECO:0000256" key="14">
    <source>
        <dbReference type="ARBA" id="ARBA00023026"/>
    </source>
</evidence>
<dbReference type="InterPro" id="IPR011102">
    <property type="entry name" value="Sig_transdc_His_kinase_HWE"/>
</dbReference>
<keyword evidence="3" id="KW-0600">Photoreceptor protein</keyword>
<keyword evidence="6" id="KW-0285">Flavoprotein</keyword>
<dbReference type="Pfam" id="PF07536">
    <property type="entry name" value="HWE_HK"/>
    <property type="match status" value="1"/>
</dbReference>
<dbReference type="GO" id="GO:0009881">
    <property type="term" value="F:photoreceptor activity"/>
    <property type="evidence" value="ECO:0007669"/>
    <property type="project" value="UniProtKB-KW"/>
</dbReference>
<keyword evidence="10" id="KW-0547">Nucleotide-binding</keyword>
<dbReference type="NCBIfam" id="NF010077">
    <property type="entry name" value="PRK13559.1"/>
    <property type="match status" value="1"/>
</dbReference>
<comment type="caution">
    <text evidence="18">The sequence shown here is derived from an EMBL/GenBank/DDBJ whole genome shotgun (WGS) entry which is preliminary data.</text>
</comment>
<keyword evidence="15" id="KW-0675">Receptor</keyword>
<protein>
    <recommendedName>
        <fullName evidence="2">histidine kinase</fullName>
        <ecNumber evidence="2">2.7.13.3</ecNumber>
    </recommendedName>
</protein>
<dbReference type="InterPro" id="IPR000014">
    <property type="entry name" value="PAS"/>
</dbReference>
<evidence type="ECO:0000256" key="2">
    <source>
        <dbReference type="ARBA" id="ARBA00012438"/>
    </source>
</evidence>
<dbReference type="RefSeq" id="WP_101717117.1">
    <property type="nucleotide sequence ID" value="NZ_PJRS01000011.1"/>
</dbReference>
<evidence type="ECO:0000256" key="10">
    <source>
        <dbReference type="ARBA" id="ARBA00022741"/>
    </source>
</evidence>
<name>A0A2N5DPC4_9CAUL</name>
<dbReference type="SMART" id="SM00086">
    <property type="entry name" value="PAC"/>
    <property type="match status" value="1"/>
</dbReference>
<dbReference type="PANTHER" id="PTHR41523">
    <property type="entry name" value="TWO-COMPONENT SYSTEM SENSOR PROTEIN"/>
    <property type="match status" value="1"/>
</dbReference>
<dbReference type="EMBL" id="PJRS01000011">
    <property type="protein sequence ID" value="PLR27920.1"/>
    <property type="molecule type" value="Genomic_DNA"/>
</dbReference>
<dbReference type="OrthoDB" id="7991996at2"/>
<evidence type="ECO:0000256" key="1">
    <source>
        <dbReference type="ARBA" id="ARBA00000085"/>
    </source>
</evidence>
<dbReference type="AlphaFoldDB" id="A0A2N5DPC4"/>
<evidence type="ECO:0000256" key="7">
    <source>
        <dbReference type="ARBA" id="ARBA00022643"/>
    </source>
</evidence>
<dbReference type="GO" id="GO:0004673">
    <property type="term" value="F:protein histidine kinase activity"/>
    <property type="evidence" value="ECO:0007669"/>
    <property type="project" value="UniProtKB-EC"/>
</dbReference>
<keyword evidence="8" id="KW-0808">Transferase</keyword>
<evidence type="ECO:0000256" key="13">
    <source>
        <dbReference type="ARBA" id="ARBA00022991"/>
    </source>
</evidence>
<evidence type="ECO:0000256" key="4">
    <source>
        <dbReference type="ARBA" id="ARBA00022553"/>
    </source>
</evidence>
<dbReference type="CDD" id="cd00130">
    <property type="entry name" value="PAS"/>
    <property type="match status" value="1"/>
</dbReference>